<protein>
    <submittedName>
        <fullName evidence="1">Uncharacterized protein</fullName>
    </submittedName>
</protein>
<gene>
    <name evidence="1" type="ORF">B9Q03_06255</name>
</gene>
<evidence type="ECO:0000313" key="2">
    <source>
        <dbReference type="Proteomes" id="UP000240322"/>
    </source>
</evidence>
<dbReference type="AlphaFoldDB" id="A0A2R6AWC4"/>
<evidence type="ECO:0000313" key="1">
    <source>
        <dbReference type="EMBL" id="PSN90695.1"/>
    </source>
</evidence>
<proteinExistence type="predicted"/>
<comment type="caution">
    <text evidence="1">The sequence shown here is derived from an EMBL/GenBank/DDBJ whole genome shotgun (WGS) entry which is preliminary data.</text>
</comment>
<dbReference type="SUPFAM" id="SSF47598">
    <property type="entry name" value="Ribbon-helix-helix"/>
    <property type="match status" value="1"/>
</dbReference>
<name>A0A2R6AWC4_9ARCH</name>
<dbReference type="GO" id="GO:0006355">
    <property type="term" value="P:regulation of DNA-templated transcription"/>
    <property type="evidence" value="ECO:0007669"/>
    <property type="project" value="InterPro"/>
</dbReference>
<accession>A0A2R6AWC4</accession>
<sequence length="176" mass="20362">MFSEPSDSGVVRSFRLPSRMDDELRREAEEKGVSVNTLVVSILRRYLEWDRYADRFGYVSIMGQEYNLLIESLSSTKIAELARHVGVLKNREGVLFWFKEWSRPNFLSYLSLQCKYTRIAEYESTNDGDRTLINLHHSFSKKYSSYIAECIRASLESSSESDQNITCNDNSVTLSL</sequence>
<organism evidence="1 2">
    <name type="scientific">Candidatus Marsarchaeota G2 archaeon OSP_D</name>
    <dbReference type="NCBI Taxonomy" id="1978157"/>
    <lineage>
        <taxon>Archaea</taxon>
        <taxon>Candidatus Marsarchaeota</taxon>
        <taxon>Candidatus Marsarchaeota group 2</taxon>
    </lineage>
</organism>
<dbReference type="InterPro" id="IPR010985">
    <property type="entry name" value="Ribbon_hlx_hlx"/>
</dbReference>
<reference evidence="1 2" key="1">
    <citation type="submission" date="2017-04" db="EMBL/GenBank/DDBJ databases">
        <title>Novel microbial lineages endemic to geothermal iron-oxide mats fill important gaps in the evolutionary history of Archaea.</title>
        <authorList>
            <person name="Jay Z.J."/>
            <person name="Beam J.P."/>
            <person name="Dlakic M."/>
            <person name="Rusch D.B."/>
            <person name="Kozubal M.A."/>
            <person name="Inskeep W.P."/>
        </authorList>
    </citation>
    <scope>NUCLEOTIDE SEQUENCE [LARGE SCALE GENOMIC DNA]</scope>
    <source>
        <strain evidence="1">OSP_D</strain>
    </source>
</reference>
<dbReference type="EMBL" id="NEXE01000051">
    <property type="protein sequence ID" value="PSN90695.1"/>
    <property type="molecule type" value="Genomic_DNA"/>
</dbReference>
<dbReference type="Proteomes" id="UP000240322">
    <property type="component" value="Unassembled WGS sequence"/>
</dbReference>